<dbReference type="Proteomes" id="UP000492821">
    <property type="component" value="Unassembled WGS sequence"/>
</dbReference>
<protein>
    <submittedName>
        <fullName evidence="3">PHD-type domain-containing protein</fullName>
    </submittedName>
</protein>
<reference evidence="3" key="2">
    <citation type="submission" date="2020-10" db="UniProtKB">
        <authorList>
            <consortium name="WormBaseParasite"/>
        </authorList>
    </citation>
    <scope>IDENTIFICATION</scope>
</reference>
<evidence type="ECO:0000256" key="1">
    <source>
        <dbReference type="SAM" id="MobiDB-lite"/>
    </source>
</evidence>
<feature type="region of interest" description="Disordered" evidence="1">
    <location>
        <begin position="101"/>
        <end position="125"/>
    </location>
</feature>
<proteinExistence type="predicted"/>
<keyword evidence="2" id="KW-1185">Reference proteome</keyword>
<sequence>MHLIVGRDNILKLSGSSLEYQVLVLYLLTKANCRLEAQLDLRVAAIDRVCHSDHPAPPLPPTGQLCFGYLAMTEHQNIAQRIRFDAEDRLPPAYWDRLRKLTPSSSSNGEIQHAPENGSSKRPNIDDWVNAPEFIPRHKQSLANSFGFLNPMATSQHESGFMFPDATNYPYPDPHTLMETSYDSGVSYSLPPSTTPESVTMQSAIAPPFNLQPILNQRPLLPPIGNLNLSMNNDQTFSFVPKGYSANLTAINSGIGPPIAAIVLKKKRKRRPRRGKTAMEVMNTRSEGTYESLRDLQGFQSTPTSEGKDTTMTVLPGRGSTKSNGHIRSMTSEPDLASLISAEGSPSSQTGHKNLADSCPDLSATQLELWDNILYKAVMTDTAKQPKYRQKARKELFDPRTSSSEIGATSDKSINDRSKGHSDSPVMHTSIYELCPFSLYDEDGNNEPFNPSEEQEFIKLMTTSQTQSSAPTEAAFSSDGSVLVSRPSETASKSIEDSYQIIKKSAAELENLKVKPSNHDNQHFHLTRAPNSQQAVKYDPKTNKYHTALYDDKYEFDPQVEEDYFEGMHIRVNAFEANNDLTLSESELPQPSRFQQMQWALQRQKEKYVPIEPPERVCCSLM</sequence>
<feature type="compositionally biased region" description="Polar residues" evidence="1">
    <location>
        <begin position="320"/>
        <end position="329"/>
    </location>
</feature>
<dbReference type="WBParaSite" id="Pan_g24106.t1">
    <property type="protein sequence ID" value="Pan_g24106.t1"/>
    <property type="gene ID" value="Pan_g24106"/>
</dbReference>
<dbReference type="AlphaFoldDB" id="A0A7E4ZXS6"/>
<feature type="region of interest" description="Disordered" evidence="1">
    <location>
        <begin position="299"/>
        <end position="329"/>
    </location>
</feature>
<name>A0A7E4ZXS6_PANRE</name>
<reference evidence="2" key="1">
    <citation type="journal article" date="2013" name="Genetics">
        <title>The draft genome and transcriptome of Panagrellus redivivus are shaped by the harsh demands of a free-living lifestyle.</title>
        <authorList>
            <person name="Srinivasan J."/>
            <person name="Dillman A.R."/>
            <person name="Macchietto M.G."/>
            <person name="Heikkinen L."/>
            <person name="Lakso M."/>
            <person name="Fracchia K.M."/>
            <person name="Antoshechkin I."/>
            <person name="Mortazavi A."/>
            <person name="Wong G."/>
            <person name="Sternberg P.W."/>
        </authorList>
    </citation>
    <scope>NUCLEOTIDE SEQUENCE [LARGE SCALE GENOMIC DNA]</scope>
    <source>
        <strain evidence="2">MT8872</strain>
    </source>
</reference>
<evidence type="ECO:0000313" key="3">
    <source>
        <dbReference type="WBParaSite" id="Pan_g24106.t1"/>
    </source>
</evidence>
<organism evidence="2 3">
    <name type="scientific">Panagrellus redivivus</name>
    <name type="common">Microworm</name>
    <dbReference type="NCBI Taxonomy" id="6233"/>
    <lineage>
        <taxon>Eukaryota</taxon>
        <taxon>Metazoa</taxon>
        <taxon>Ecdysozoa</taxon>
        <taxon>Nematoda</taxon>
        <taxon>Chromadorea</taxon>
        <taxon>Rhabditida</taxon>
        <taxon>Tylenchina</taxon>
        <taxon>Panagrolaimomorpha</taxon>
        <taxon>Panagrolaimoidea</taxon>
        <taxon>Panagrolaimidae</taxon>
        <taxon>Panagrellus</taxon>
    </lineage>
</organism>
<feature type="compositionally biased region" description="Polar residues" evidence="1">
    <location>
        <begin position="400"/>
        <end position="412"/>
    </location>
</feature>
<feature type="compositionally biased region" description="Basic and acidic residues" evidence="1">
    <location>
        <begin position="413"/>
        <end position="422"/>
    </location>
</feature>
<feature type="compositionally biased region" description="Polar residues" evidence="1">
    <location>
        <begin position="299"/>
        <end position="313"/>
    </location>
</feature>
<accession>A0A7E4ZXS6</accession>
<evidence type="ECO:0000313" key="2">
    <source>
        <dbReference type="Proteomes" id="UP000492821"/>
    </source>
</evidence>
<feature type="region of interest" description="Disordered" evidence="1">
    <location>
        <begin position="384"/>
        <end position="425"/>
    </location>
</feature>